<evidence type="ECO:0000256" key="1">
    <source>
        <dbReference type="ARBA" id="ARBA00004496"/>
    </source>
</evidence>
<protein>
    <submittedName>
        <fullName evidence="5">SPG21 abhydrolase domain containing, maspardin</fullName>
    </submittedName>
</protein>
<keyword evidence="3" id="KW-0963">Cytoplasm</keyword>
<sequence>MPAFMLKKLVMANFTAGPVDPQMADAIDFMVDRIESLSQAELASRLTLNCQNAYVEPQRVHEIPITIMDVFDQSALTQTAKEDMYKLYPTAKRAHLKTGGNFPYLCRSADVNLYFQIHLRQFHGTPYAAIDPTMIDSEELQALCPEPELVDASDEVDTQAGCSSNGDVEPAVASNGSDMLAPSESTNGDSQPDEAQPTG</sequence>
<dbReference type="InterPro" id="IPR026151">
    <property type="entry name" value="Maspardin"/>
</dbReference>
<feature type="region of interest" description="Disordered" evidence="4">
    <location>
        <begin position="151"/>
        <end position="199"/>
    </location>
</feature>
<accession>A0A8C4RBM3</accession>
<name>A0A8C4RBM3_EPTBU</name>
<evidence type="ECO:0000256" key="2">
    <source>
        <dbReference type="ARBA" id="ARBA00008645"/>
    </source>
</evidence>
<dbReference type="GO" id="GO:0005737">
    <property type="term" value="C:cytoplasm"/>
    <property type="evidence" value="ECO:0007669"/>
    <property type="project" value="UniProtKB-SubCell"/>
</dbReference>
<dbReference type="AlphaFoldDB" id="A0A8C4RBM3"/>
<evidence type="ECO:0000313" key="6">
    <source>
        <dbReference type="Proteomes" id="UP000694388"/>
    </source>
</evidence>
<reference evidence="5" key="1">
    <citation type="submission" date="2025-08" db="UniProtKB">
        <authorList>
            <consortium name="Ensembl"/>
        </authorList>
    </citation>
    <scope>IDENTIFICATION</scope>
</reference>
<dbReference type="GeneTree" id="ENSGT00390000007857"/>
<dbReference type="Ensembl" id="ENSEBUT00000027560.1">
    <property type="protein sequence ID" value="ENSEBUP00000026984.1"/>
    <property type="gene ID" value="ENSEBUG00000016593.1"/>
</dbReference>
<evidence type="ECO:0000256" key="3">
    <source>
        <dbReference type="ARBA" id="ARBA00022490"/>
    </source>
</evidence>
<reference evidence="5" key="2">
    <citation type="submission" date="2025-09" db="UniProtKB">
        <authorList>
            <consortium name="Ensembl"/>
        </authorList>
    </citation>
    <scope>IDENTIFICATION</scope>
</reference>
<dbReference type="PANTHER" id="PTHR15913:SF0">
    <property type="entry name" value="MASPARDIN"/>
    <property type="match status" value="1"/>
</dbReference>
<comment type="similarity">
    <text evidence="2">Belongs to the AB hydrolase superfamily.</text>
</comment>
<evidence type="ECO:0000313" key="5">
    <source>
        <dbReference type="Ensembl" id="ENSEBUP00000026984.1"/>
    </source>
</evidence>
<dbReference type="Proteomes" id="UP000694388">
    <property type="component" value="Unplaced"/>
</dbReference>
<keyword evidence="6" id="KW-1185">Reference proteome</keyword>
<organism evidence="5 6">
    <name type="scientific">Eptatretus burgeri</name>
    <name type="common">Inshore hagfish</name>
    <dbReference type="NCBI Taxonomy" id="7764"/>
    <lineage>
        <taxon>Eukaryota</taxon>
        <taxon>Metazoa</taxon>
        <taxon>Chordata</taxon>
        <taxon>Craniata</taxon>
        <taxon>Vertebrata</taxon>
        <taxon>Cyclostomata</taxon>
        <taxon>Myxini</taxon>
        <taxon>Myxiniformes</taxon>
        <taxon>Myxinidae</taxon>
        <taxon>Eptatretinae</taxon>
        <taxon>Eptatretus</taxon>
    </lineage>
</organism>
<proteinExistence type="inferred from homology"/>
<comment type="subcellular location">
    <subcellularLocation>
        <location evidence="1">Cytoplasm</location>
    </subcellularLocation>
</comment>
<evidence type="ECO:0000256" key="4">
    <source>
        <dbReference type="SAM" id="MobiDB-lite"/>
    </source>
</evidence>
<dbReference type="PANTHER" id="PTHR15913">
    <property type="entry name" value="ACID CLUSTER PROTEIN 33"/>
    <property type="match status" value="1"/>
</dbReference>